<dbReference type="Proteomes" id="UP000436047">
    <property type="component" value="Unassembled WGS sequence"/>
</dbReference>
<keyword evidence="3" id="KW-0378">Hydrolase</keyword>
<accession>A0A6N7W9X1</accession>
<reference evidence="3 4" key="1">
    <citation type="submission" date="2019-08" db="EMBL/GenBank/DDBJ databases">
        <title>In-depth cultivation of the pig gut microbiome towards novel bacterial diversity and tailored functional studies.</title>
        <authorList>
            <person name="Wylensek D."/>
            <person name="Hitch T.C.A."/>
            <person name="Clavel T."/>
        </authorList>
    </citation>
    <scope>NUCLEOTIDE SEQUENCE [LARGE SCALE GENOMIC DNA]</scope>
    <source>
        <strain evidence="3 4">WCA-389-WT-23B</strain>
    </source>
</reference>
<dbReference type="PROSITE" id="PS51192">
    <property type="entry name" value="HELICASE_ATP_BIND_1"/>
    <property type="match status" value="1"/>
</dbReference>
<dbReference type="InterPro" id="IPR027417">
    <property type="entry name" value="P-loop_NTPase"/>
</dbReference>
<dbReference type="CDD" id="cd18785">
    <property type="entry name" value="SF2_C"/>
    <property type="match status" value="1"/>
</dbReference>
<feature type="domain" description="Helicase C-terminal" evidence="2">
    <location>
        <begin position="268"/>
        <end position="429"/>
    </location>
</feature>
<dbReference type="CDD" id="cd17926">
    <property type="entry name" value="DEXHc_RE"/>
    <property type="match status" value="1"/>
</dbReference>
<dbReference type="PROSITE" id="PS51194">
    <property type="entry name" value="HELICASE_CTER"/>
    <property type="match status" value="1"/>
</dbReference>
<keyword evidence="4" id="KW-1185">Reference proteome</keyword>
<dbReference type="AlphaFoldDB" id="A0A6N7W9X1"/>
<sequence length="995" mass="114312">MAIVKKLFGNNYLRCYENEKGKIYSCEQIRKSWDNKVNYVTENSSKNVKGLRQAQLGAVFAIRAHWIVSKEAATVVMPTGTGKTETMMTTIVAEQCKRVFILVPTDLLRTQTVENCVKWGILKDIGVIEQKAKYPNVLCLKSQPKSKDDLEEMLDSANIIVSTARLVSRFDVEYMNILSCKCDILIVDEAHHIEANRWNQIKSFFRDKRILQFTATPFRNDGKKLDGDIIYNFPLSMAQEQGYFQKINFKPIVEYDEEKGDYSIALAAVRQLKSDLGKGFNHIILVRARSMQRAKQLYENIYANYFAQYNPVLIISEMTATEKKSNMEALKTGKSQIVVCVDMFGEGIDIPNLKIAAIHDRYKSLPITLQFIGRFARSKAGLGDAIIITNLANEDIQDALAELYSQDSDWNSLLSELSEGVIGKEISLQKLANGFKGSGIESINIKQLRPALSMVAYKTDAKEWNWENWTQLFNEDVCKYYINEEENIFIVIEPEVSKIDWANYREISNLNWNLHMAYWNKEKQVVFLNSTNKAIFNKFAEILFTEVQRISGENIFKCLHGINRLMVANLGLNSAIDGPIRYKMFTGIDIAEAISESQKGNCYKSNIFGMGYNGEGKTSIGCSYKGTIWGRLVETIDNWKEWCNLNYEKIINPDIHTVDILKGVLMPVIIKERPKKKAYRIDWPNDLDMCNEKSVYLETPYTSIPIYEMEIGLIEVEDTENLKFFVQNEECRAEFEFIINNEGWSISKISGTYLELRMRNRAYSLVDFFKENPPEIKFVDQSSLQGNLYVTLENSTNFKFSEEQLIKWTWDKVDISKESQGNTKEKDSIQYFTIHKLLSDQSYEVVFDDDNAGEIADIVAIKEKDKELHFEFYHCKFAHGAKPGSRVADLYEVCGQAEKSVLWKQNICEVIERMKYRESRRMKLNGVSRFEKGDLKKLSTIRNKLRFLPAKLDIFIVQPGVSASAITEDMHQLLCGTQAYLLDTYGITLQMICSQ</sequence>
<dbReference type="Gene3D" id="3.40.50.300">
    <property type="entry name" value="P-loop containing nucleotide triphosphate hydrolases"/>
    <property type="match status" value="2"/>
</dbReference>
<dbReference type="GO" id="GO:0004386">
    <property type="term" value="F:helicase activity"/>
    <property type="evidence" value="ECO:0007669"/>
    <property type="project" value="UniProtKB-KW"/>
</dbReference>
<name>A0A6N7W9X1_9FIRM</name>
<dbReference type="Pfam" id="PF04851">
    <property type="entry name" value="ResIII"/>
    <property type="match status" value="1"/>
</dbReference>
<evidence type="ECO:0000313" key="4">
    <source>
        <dbReference type="Proteomes" id="UP000436047"/>
    </source>
</evidence>
<keyword evidence="3" id="KW-0067">ATP-binding</keyword>
<dbReference type="InterPro" id="IPR001650">
    <property type="entry name" value="Helicase_C-like"/>
</dbReference>
<dbReference type="Pfam" id="PF00271">
    <property type="entry name" value="Helicase_C"/>
    <property type="match status" value="1"/>
</dbReference>
<evidence type="ECO:0000313" key="3">
    <source>
        <dbReference type="EMBL" id="MSS92059.1"/>
    </source>
</evidence>
<dbReference type="InterPro" id="IPR050742">
    <property type="entry name" value="Helicase_Restrict-Modif_Enz"/>
</dbReference>
<dbReference type="SMART" id="SM00490">
    <property type="entry name" value="HELICc"/>
    <property type="match status" value="1"/>
</dbReference>
<dbReference type="InterPro" id="IPR006935">
    <property type="entry name" value="Helicase/UvrB_N"/>
</dbReference>
<evidence type="ECO:0000259" key="1">
    <source>
        <dbReference type="PROSITE" id="PS51192"/>
    </source>
</evidence>
<dbReference type="GO" id="GO:0005829">
    <property type="term" value="C:cytosol"/>
    <property type="evidence" value="ECO:0007669"/>
    <property type="project" value="TreeGrafter"/>
</dbReference>
<protein>
    <submittedName>
        <fullName evidence="3">DEAD/DEAH box helicase</fullName>
    </submittedName>
</protein>
<dbReference type="PANTHER" id="PTHR47396">
    <property type="entry name" value="TYPE I RESTRICTION ENZYME ECOKI R PROTEIN"/>
    <property type="match status" value="1"/>
</dbReference>
<dbReference type="GO" id="GO:0003677">
    <property type="term" value="F:DNA binding"/>
    <property type="evidence" value="ECO:0007669"/>
    <property type="project" value="InterPro"/>
</dbReference>
<comment type="caution">
    <text evidence="3">The sequence shown here is derived from an EMBL/GenBank/DDBJ whole genome shotgun (WGS) entry which is preliminary data.</text>
</comment>
<feature type="domain" description="Helicase ATP-binding" evidence="1">
    <location>
        <begin position="64"/>
        <end position="235"/>
    </location>
</feature>
<dbReference type="SMART" id="SM00487">
    <property type="entry name" value="DEXDc"/>
    <property type="match status" value="1"/>
</dbReference>
<keyword evidence="3" id="KW-0347">Helicase</keyword>
<dbReference type="PANTHER" id="PTHR47396:SF1">
    <property type="entry name" value="ATP-DEPENDENT HELICASE IRC3-RELATED"/>
    <property type="match status" value="1"/>
</dbReference>
<evidence type="ECO:0000259" key="2">
    <source>
        <dbReference type="PROSITE" id="PS51194"/>
    </source>
</evidence>
<dbReference type="GO" id="GO:0016787">
    <property type="term" value="F:hydrolase activity"/>
    <property type="evidence" value="ECO:0007669"/>
    <property type="project" value="InterPro"/>
</dbReference>
<dbReference type="InterPro" id="IPR014001">
    <property type="entry name" value="Helicase_ATP-bd"/>
</dbReference>
<proteinExistence type="predicted"/>
<organism evidence="3 4">
    <name type="scientific">Eisenbergiella porci</name>
    <dbReference type="NCBI Taxonomy" id="2652274"/>
    <lineage>
        <taxon>Bacteria</taxon>
        <taxon>Bacillati</taxon>
        <taxon>Bacillota</taxon>
        <taxon>Clostridia</taxon>
        <taxon>Lachnospirales</taxon>
        <taxon>Lachnospiraceae</taxon>
        <taxon>Eisenbergiella</taxon>
    </lineage>
</organism>
<dbReference type="EMBL" id="VUMI01000111">
    <property type="protein sequence ID" value="MSS92059.1"/>
    <property type="molecule type" value="Genomic_DNA"/>
</dbReference>
<keyword evidence="3" id="KW-0547">Nucleotide-binding</keyword>
<dbReference type="GO" id="GO:0005524">
    <property type="term" value="F:ATP binding"/>
    <property type="evidence" value="ECO:0007669"/>
    <property type="project" value="InterPro"/>
</dbReference>
<gene>
    <name evidence="3" type="ORF">FYJ45_28805</name>
</gene>
<dbReference type="SUPFAM" id="SSF52540">
    <property type="entry name" value="P-loop containing nucleoside triphosphate hydrolases"/>
    <property type="match status" value="1"/>
</dbReference>